<keyword evidence="2" id="KW-1185">Reference proteome</keyword>
<protein>
    <submittedName>
        <fullName evidence="1">Uncharacterized protein</fullName>
    </submittedName>
</protein>
<name>A0AAE3E1B4_9FIRM</name>
<evidence type="ECO:0000313" key="1">
    <source>
        <dbReference type="EMBL" id="MCC2211699.1"/>
    </source>
</evidence>
<proteinExistence type="predicted"/>
<organism evidence="1 2">
    <name type="scientific">Hominilimicola fabiformis</name>
    <dbReference type="NCBI Taxonomy" id="2885356"/>
    <lineage>
        <taxon>Bacteria</taxon>
        <taxon>Bacillati</taxon>
        <taxon>Bacillota</taxon>
        <taxon>Clostridia</taxon>
        <taxon>Eubacteriales</taxon>
        <taxon>Oscillospiraceae</taxon>
        <taxon>Hominilimicola</taxon>
    </lineage>
</organism>
<comment type="caution">
    <text evidence="1">The sequence shown here is derived from an EMBL/GenBank/DDBJ whole genome shotgun (WGS) entry which is preliminary data.</text>
</comment>
<dbReference type="Proteomes" id="UP001198242">
    <property type="component" value="Unassembled WGS sequence"/>
</dbReference>
<dbReference type="AlphaFoldDB" id="A0AAE3E1B4"/>
<dbReference type="EMBL" id="JAJEQM010000023">
    <property type="protein sequence ID" value="MCC2211699.1"/>
    <property type="molecule type" value="Genomic_DNA"/>
</dbReference>
<dbReference type="RefSeq" id="WP_022229539.1">
    <property type="nucleotide sequence ID" value="NZ_JAJEQM010000023.1"/>
</dbReference>
<evidence type="ECO:0000313" key="2">
    <source>
        <dbReference type="Proteomes" id="UP001198242"/>
    </source>
</evidence>
<reference evidence="1 2" key="1">
    <citation type="submission" date="2021-10" db="EMBL/GenBank/DDBJ databases">
        <title>Anaerobic single-cell dispensing facilitates the cultivation of human gut bacteria.</title>
        <authorList>
            <person name="Afrizal A."/>
        </authorList>
    </citation>
    <scope>NUCLEOTIDE SEQUENCE [LARGE SCALE GENOMIC DNA]</scope>
    <source>
        <strain evidence="1 2">CLA-AA-H232</strain>
    </source>
</reference>
<sequence>MSKIYELAKKIKEAGRIIAEDDINKDYYIDGYMSDDTIIVTSDSGYEAIYIGSIFSDSKKAYMCLYTNNTPKRNSYPSTKEIARLLTLVVKGEKLPEGEGKAAYFDYGDMKKQLKYFSEVVCKMAGIEIPKYKLEAANAEDEKYIYQDCYSKDCGYIGHLRGDFGMSGTEYWTTWHNGTDALNTTEFRVEIGELERYLKEQSPTPILKDRATMRYICELHNGFKLADKFADIHLYKVVTEKYTYFIRCFYGMGDYNFYIFAYNNEKMRKYNDSLLVEKYSDVLDKDKFFKTDSGFTHVYYNPDATAGGQLVYNEISSALIWDALADDMSYGSFFEYLGSECKQYLVDMGTEDFHDSFMNFVNDEAAFEGCSETTMRLLQEVAYKDLYSYSVDDYNVMTVMEGCSILCTISDVTEENAEDMFREAVFEMRGISLDEDMEEE</sequence>
<accession>A0AAE3E1B4</accession>
<gene>
    <name evidence="1" type="ORF">LKE05_13000</name>
</gene>